<keyword evidence="3" id="KW-0649">Protein kinase inhibitor</keyword>
<feature type="compositionally biased region" description="Basic and acidic residues" evidence="4">
    <location>
        <begin position="73"/>
        <end position="82"/>
    </location>
</feature>
<evidence type="ECO:0000313" key="5">
    <source>
        <dbReference type="Ensembl" id="ENSAMEP00000021244.2"/>
    </source>
</evidence>
<dbReference type="Pfam" id="PF02827">
    <property type="entry name" value="PKI"/>
    <property type="match status" value="1"/>
</dbReference>
<dbReference type="GeneTree" id="ENSGT01030000238341"/>
<organism evidence="5 6">
    <name type="scientific">Ailuropoda melanoleuca</name>
    <name type="common">Giant panda</name>
    <dbReference type="NCBI Taxonomy" id="9646"/>
    <lineage>
        <taxon>Eukaryota</taxon>
        <taxon>Metazoa</taxon>
        <taxon>Chordata</taxon>
        <taxon>Craniata</taxon>
        <taxon>Vertebrata</taxon>
        <taxon>Euteleostomi</taxon>
        <taxon>Mammalia</taxon>
        <taxon>Eutheria</taxon>
        <taxon>Laurasiatheria</taxon>
        <taxon>Carnivora</taxon>
        <taxon>Caniformia</taxon>
        <taxon>Ursidae</taxon>
        <taxon>Ailuropoda</taxon>
    </lineage>
</organism>
<comment type="function">
    <text evidence="1">Extremely potent competitive inhibitor of cAMP-dependent protein kinase activity, this protein interacts with the catalytic subunit of the enzyme after the cAMP-induced dissociation of its regulatory chains.</text>
</comment>
<reference evidence="5" key="3">
    <citation type="submission" date="2025-09" db="UniProtKB">
        <authorList>
            <consortium name="Ensembl"/>
        </authorList>
    </citation>
    <scope>IDENTIFICATION</scope>
</reference>
<evidence type="ECO:0000256" key="4">
    <source>
        <dbReference type="SAM" id="MobiDB-lite"/>
    </source>
</evidence>
<protein>
    <submittedName>
        <fullName evidence="5">Uncharacterized protein</fullName>
    </submittedName>
</protein>
<dbReference type="InterPro" id="IPR004171">
    <property type="entry name" value="cAMP_dep_PKI"/>
</dbReference>
<proteinExistence type="inferred from homology"/>
<comment type="similarity">
    <text evidence="2">Belongs to the PKI family.</text>
</comment>
<feature type="region of interest" description="Disordered" evidence="4">
    <location>
        <begin position="50"/>
        <end position="82"/>
    </location>
</feature>
<evidence type="ECO:0000256" key="3">
    <source>
        <dbReference type="ARBA" id="ARBA00023013"/>
    </source>
</evidence>
<dbReference type="Proteomes" id="UP000008912">
    <property type="component" value="Unassembled WGS sequence"/>
</dbReference>
<evidence type="ECO:0000256" key="2">
    <source>
        <dbReference type="ARBA" id="ARBA00006393"/>
    </source>
</evidence>
<feature type="compositionally biased region" description="Basic and acidic residues" evidence="4">
    <location>
        <begin position="50"/>
        <end position="63"/>
    </location>
</feature>
<evidence type="ECO:0000313" key="6">
    <source>
        <dbReference type="Proteomes" id="UP000008912"/>
    </source>
</evidence>
<dbReference type="GO" id="GO:0004862">
    <property type="term" value="F:cAMP-dependent protein kinase inhibitor activity"/>
    <property type="evidence" value="ECO:0007669"/>
    <property type="project" value="InterPro"/>
</dbReference>
<keyword evidence="6" id="KW-1185">Reference proteome</keyword>
<reference evidence="5 6" key="1">
    <citation type="journal article" date="2010" name="Nature">
        <title>The sequence and de novo assembly of the giant panda genome.</title>
        <authorList>
            <person name="Li R."/>
            <person name="Fan W."/>
            <person name="Tian G."/>
            <person name="Zhu H."/>
            <person name="He L."/>
            <person name="Cai J."/>
            <person name="Huang Q."/>
            <person name="Cai Q."/>
            <person name="Li B."/>
            <person name="Bai Y."/>
            <person name="Zhang Z."/>
            <person name="Zhang Y."/>
            <person name="Wang W."/>
            <person name="Li J."/>
            <person name="Wei F."/>
            <person name="Li H."/>
            <person name="Jian M."/>
            <person name="Li J."/>
            <person name="Zhang Z."/>
            <person name="Nielsen R."/>
            <person name="Li D."/>
            <person name="Gu W."/>
            <person name="Yang Z."/>
            <person name="Xuan Z."/>
            <person name="Ryder O.A."/>
            <person name="Leung F.C."/>
            <person name="Zhou Y."/>
            <person name="Cao J."/>
            <person name="Sun X."/>
            <person name="Fu Y."/>
            <person name="Fang X."/>
            <person name="Guo X."/>
            <person name="Wang B."/>
            <person name="Hou R."/>
            <person name="Shen F."/>
            <person name="Mu B."/>
            <person name="Ni P."/>
            <person name="Lin R."/>
            <person name="Qian W."/>
            <person name="Wang G."/>
            <person name="Yu C."/>
            <person name="Nie W."/>
            <person name="Wang J."/>
            <person name="Wu Z."/>
            <person name="Liang H."/>
            <person name="Min J."/>
            <person name="Wu Q."/>
            <person name="Cheng S."/>
            <person name="Ruan J."/>
            <person name="Wang M."/>
            <person name="Shi Z."/>
            <person name="Wen M."/>
            <person name="Liu B."/>
            <person name="Ren X."/>
            <person name="Zheng H."/>
            <person name="Dong D."/>
            <person name="Cook K."/>
            <person name="Shan G."/>
            <person name="Zhang H."/>
            <person name="Kosiol C."/>
            <person name="Xie X."/>
            <person name="Lu Z."/>
            <person name="Zheng H."/>
            <person name="Li Y."/>
            <person name="Steiner C.C."/>
            <person name="Lam T.T."/>
            <person name="Lin S."/>
            <person name="Zhang Q."/>
            <person name="Li G."/>
            <person name="Tian J."/>
            <person name="Gong T."/>
            <person name="Liu H."/>
            <person name="Zhang D."/>
            <person name="Fang L."/>
            <person name="Ye C."/>
            <person name="Zhang J."/>
            <person name="Hu W."/>
            <person name="Xu A."/>
            <person name="Ren Y."/>
            <person name="Zhang G."/>
            <person name="Bruford M.W."/>
            <person name="Li Q."/>
            <person name="Ma L."/>
            <person name="Guo Y."/>
            <person name="An N."/>
            <person name="Hu Y."/>
            <person name="Zheng Y."/>
            <person name="Shi Y."/>
            <person name="Li Z."/>
            <person name="Liu Q."/>
            <person name="Chen Y."/>
            <person name="Zhao J."/>
            <person name="Qu N."/>
            <person name="Zhao S."/>
            <person name="Tian F."/>
            <person name="Wang X."/>
            <person name="Wang H."/>
            <person name="Xu L."/>
            <person name="Liu X."/>
            <person name="Vinar T."/>
            <person name="Wang Y."/>
            <person name="Lam T.W."/>
            <person name="Yiu S.M."/>
            <person name="Liu S."/>
            <person name="Zhang H."/>
            <person name="Li D."/>
            <person name="Huang Y."/>
            <person name="Wang X."/>
            <person name="Yang G."/>
            <person name="Jiang Z."/>
            <person name="Wang J."/>
            <person name="Qin N."/>
            <person name="Li L."/>
            <person name="Li J."/>
            <person name="Bolund L."/>
            <person name="Kristiansen K."/>
            <person name="Wong G.K."/>
            <person name="Olson M."/>
            <person name="Zhang X."/>
            <person name="Li S."/>
            <person name="Yang H."/>
            <person name="Wang J."/>
            <person name="Wang J."/>
        </authorList>
    </citation>
    <scope>NUCLEOTIDE SEQUENCE [LARGE SCALE GENOMIC DNA]</scope>
</reference>
<feature type="region of interest" description="Disordered" evidence="4">
    <location>
        <begin position="1"/>
        <end position="25"/>
    </location>
</feature>
<dbReference type="Ensembl" id="ENSAMET00000022013.2">
    <property type="protein sequence ID" value="ENSAMEP00000021244.2"/>
    <property type="gene ID" value="ENSAMEG00000020190.2"/>
</dbReference>
<sequence>MMGVKTSYSISISGDRTGCQNTVLDTQADSETVSMRKLAKDMDELALEGAERQAEAGTPDREATQPSGSRLVSLEKKQQHHF</sequence>
<evidence type="ECO:0000256" key="1">
    <source>
        <dbReference type="ARBA" id="ARBA00002844"/>
    </source>
</evidence>
<reference evidence="5" key="2">
    <citation type="submission" date="2025-08" db="UniProtKB">
        <authorList>
            <consortium name="Ensembl"/>
        </authorList>
    </citation>
    <scope>IDENTIFICATION</scope>
</reference>
<name>G1MPE2_AILME</name>
<accession>G1MPE2</accession>
<dbReference type="InParanoid" id="G1MPE2"/>
<dbReference type="AlphaFoldDB" id="G1MPE2"/>